<dbReference type="AlphaFoldDB" id="A0A0E2M549"/>
<dbReference type="HOGENOM" id="CLU_3121081_0_0_10"/>
<feature type="transmembrane region" description="Helical" evidence="1">
    <location>
        <begin position="23"/>
        <end position="42"/>
    </location>
</feature>
<comment type="caution">
    <text evidence="2">The sequence shown here is derived from an EMBL/GenBank/DDBJ whole genome shotgun (WGS) entry which is preliminary data.</text>
</comment>
<proteinExistence type="predicted"/>
<dbReference type="Proteomes" id="UP000016630">
    <property type="component" value="Unassembled WGS sequence"/>
</dbReference>
<evidence type="ECO:0000313" key="2">
    <source>
        <dbReference type="EMBL" id="ERJ66086.1"/>
    </source>
</evidence>
<keyword evidence="1" id="KW-0472">Membrane</keyword>
<dbReference type="EMBL" id="AWUW01000086">
    <property type="protein sequence ID" value="ERJ66086.1"/>
    <property type="molecule type" value="Genomic_DNA"/>
</dbReference>
<evidence type="ECO:0000256" key="1">
    <source>
        <dbReference type="SAM" id="Phobius"/>
    </source>
</evidence>
<keyword evidence="1" id="KW-1133">Transmembrane helix</keyword>
<evidence type="ECO:0000313" key="3">
    <source>
        <dbReference type="Proteomes" id="UP000016630"/>
    </source>
</evidence>
<name>A0A0E2M549_PORGN</name>
<sequence>MAKNIIVVYLLASGRFLGDSRPLSAGLAITLDLWLFLGFCLYSKKEPLCV</sequence>
<gene>
    <name evidence="2" type="ORF">HMPREF1555_01201</name>
</gene>
<reference evidence="2 3" key="1">
    <citation type="submission" date="2013-06" db="EMBL/GenBank/DDBJ databases">
        <authorList>
            <person name="Weinstock G."/>
            <person name="Sodergren E."/>
            <person name="Lobos E.A."/>
            <person name="Fulton L."/>
            <person name="Fulton R."/>
            <person name="Courtney L."/>
            <person name="Fronick C."/>
            <person name="O'Laughlin M."/>
            <person name="Godfrey J."/>
            <person name="Wilson R.M."/>
            <person name="Miner T."/>
            <person name="Farmer C."/>
            <person name="Delehaunty K."/>
            <person name="Cordes M."/>
            <person name="Minx P."/>
            <person name="Tomlinson C."/>
            <person name="Chen J."/>
            <person name="Wollam A."/>
            <person name="Pepin K.H."/>
            <person name="Bhonagiri V."/>
            <person name="Zhang X."/>
            <person name="Warren W."/>
            <person name="Mitreva M."/>
            <person name="Mardis E.R."/>
            <person name="Wilson R.K."/>
        </authorList>
    </citation>
    <scope>NUCLEOTIDE SEQUENCE [LARGE SCALE GENOMIC DNA]</scope>
    <source>
        <strain evidence="2 3">F0570</strain>
    </source>
</reference>
<organism evidence="2 3">
    <name type="scientific">Porphyromonas gingivalis F0570</name>
    <dbReference type="NCBI Taxonomy" id="1227271"/>
    <lineage>
        <taxon>Bacteria</taxon>
        <taxon>Pseudomonadati</taxon>
        <taxon>Bacteroidota</taxon>
        <taxon>Bacteroidia</taxon>
        <taxon>Bacteroidales</taxon>
        <taxon>Porphyromonadaceae</taxon>
        <taxon>Porphyromonas</taxon>
    </lineage>
</organism>
<keyword evidence="1" id="KW-0812">Transmembrane</keyword>
<accession>A0A0E2M549</accession>
<dbReference type="PATRIC" id="fig|1227271.3.peg.1040"/>
<protein>
    <submittedName>
        <fullName evidence="2">Uncharacterized protein</fullName>
    </submittedName>
</protein>